<dbReference type="AlphaFoldDB" id="A0A1L9T945"/>
<keyword evidence="8" id="KW-0378">Hydrolase</keyword>
<dbReference type="GeneID" id="63763660"/>
<evidence type="ECO:0000256" key="13">
    <source>
        <dbReference type="ARBA" id="ARBA00075474"/>
    </source>
</evidence>
<evidence type="ECO:0000256" key="9">
    <source>
        <dbReference type="ARBA" id="ARBA00023157"/>
    </source>
</evidence>
<evidence type="ECO:0000256" key="11">
    <source>
        <dbReference type="ARBA" id="ARBA00055588"/>
    </source>
</evidence>
<name>A0A1L9T945_9EURO</name>
<evidence type="ECO:0000256" key="1">
    <source>
        <dbReference type="ARBA" id="ARBA00000632"/>
    </source>
</evidence>
<comment type="function">
    <text evidence="11">This enzyme has both lysozyme (acetylmuramidase) and diacetylmuramidase activities.</text>
</comment>
<keyword evidence="6" id="KW-0929">Antimicrobial</keyword>
<reference evidence="16" key="1">
    <citation type="journal article" date="2017" name="Genome Biol.">
        <title>Comparative genomics reveals high biological diversity and specific adaptations in the industrially and medically important fungal genus Aspergillus.</title>
        <authorList>
            <person name="de Vries R.P."/>
            <person name="Riley R."/>
            <person name="Wiebenga A."/>
            <person name="Aguilar-Osorio G."/>
            <person name="Amillis S."/>
            <person name="Uchima C.A."/>
            <person name="Anderluh G."/>
            <person name="Asadollahi M."/>
            <person name="Askin M."/>
            <person name="Barry K."/>
            <person name="Battaglia E."/>
            <person name="Bayram O."/>
            <person name="Benocci T."/>
            <person name="Braus-Stromeyer S.A."/>
            <person name="Caldana C."/>
            <person name="Canovas D."/>
            <person name="Cerqueira G.C."/>
            <person name="Chen F."/>
            <person name="Chen W."/>
            <person name="Choi C."/>
            <person name="Clum A."/>
            <person name="Dos Santos R.A."/>
            <person name="Damasio A.R."/>
            <person name="Diallinas G."/>
            <person name="Emri T."/>
            <person name="Fekete E."/>
            <person name="Flipphi M."/>
            <person name="Freyberg S."/>
            <person name="Gallo A."/>
            <person name="Gournas C."/>
            <person name="Habgood R."/>
            <person name="Hainaut M."/>
            <person name="Harispe M.L."/>
            <person name="Henrissat B."/>
            <person name="Hilden K.S."/>
            <person name="Hope R."/>
            <person name="Hossain A."/>
            <person name="Karabika E."/>
            <person name="Karaffa L."/>
            <person name="Karanyi Z."/>
            <person name="Krasevec N."/>
            <person name="Kuo A."/>
            <person name="Kusch H."/>
            <person name="LaButti K."/>
            <person name="Lagendijk E.L."/>
            <person name="Lapidus A."/>
            <person name="Levasseur A."/>
            <person name="Lindquist E."/>
            <person name="Lipzen A."/>
            <person name="Logrieco A.F."/>
            <person name="MacCabe A."/>
            <person name="Maekelae M.R."/>
            <person name="Malavazi I."/>
            <person name="Melin P."/>
            <person name="Meyer V."/>
            <person name="Mielnichuk N."/>
            <person name="Miskei M."/>
            <person name="Molnar A.P."/>
            <person name="Mule G."/>
            <person name="Ngan C.Y."/>
            <person name="Orejas M."/>
            <person name="Orosz E."/>
            <person name="Ouedraogo J.P."/>
            <person name="Overkamp K.M."/>
            <person name="Park H.-S."/>
            <person name="Perrone G."/>
            <person name="Piumi F."/>
            <person name="Punt P.J."/>
            <person name="Ram A.F."/>
            <person name="Ramon A."/>
            <person name="Rauscher S."/>
            <person name="Record E."/>
            <person name="Riano-Pachon D.M."/>
            <person name="Robert V."/>
            <person name="Roehrig J."/>
            <person name="Ruller R."/>
            <person name="Salamov A."/>
            <person name="Salih N.S."/>
            <person name="Samson R.A."/>
            <person name="Sandor E."/>
            <person name="Sanguinetti M."/>
            <person name="Schuetze T."/>
            <person name="Sepcic K."/>
            <person name="Shelest E."/>
            <person name="Sherlock G."/>
            <person name="Sophianopoulou V."/>
            <person name="Squina F.M."/>
            <person name="Sun H."/>
            <person name="Susca A."/>
            <person name="Todd R.B."/>
            <person name="Tsang A."/>
            <person name="Unkles S.E."/>
            <person name="van de Wiele N."/>
            <person name="van Rossen-Uffink D."/>
            <person name="Oliveira J.V."/>
            <person name="Vesth T.C."/>
            <person name="Visser J."/>
            <person name="Yu J.-H."/>
            <person name="Zhou M."/>
            <person name="Andersen M.R."/>
            <person name="Archer D.B."/>
            <person name="Baker S.E."/>
            <person name="Benoit I."/>
            <person name="Brakhage A.A."/>
            <person name="Braus G.H."/>
            <person name="Fischer R."/>
            <person name="Frisvad J.C."/>
            <person name="Goldman G.H."/>
            <person name="Houbraken J."/>
            <person name="Oakley B."/>
            <person name="Pocsi I."/>
            <person name="Scazzocchio C."/>
            <person name="Seiboth B."/>
            <person name="vanKuyk P.A."/>
            <person name="Wortman J."/>
            <person name="Dyer P.S."/>
            <person name="Grigoriev I.V."/>
        </authorList>
    </citation>
    <scope>NUCLEOTIDE SEQUENCE [LARGE SCALE GENOMIC DNA]</scope>
    <source>
        <strain evidence="16">CBS 593.65</strain>
    </source>
</reference>
<dbReference type="EC" id="3.2.1.17" evidence="4"/>
<dbReference type="SMART" id="SM00641">
    <property type="entry name" value="Glyco_25"/>
    <property type="match status" value="1"/>
</dbReference>
<keyword evidence="10" id="KW-0326">Glycosidase</keyword>
<protein>
    <recommendedName>
        <fullName evidence="12">N,O-diacetylmuramidase</fullName>
        <ecNumber evidence="4">3.2.1.17</ecNumber>
    </recommendedName>
    <alternativeName>
        <fullName evidence="13">Lysozyme CH</fullName>
    </alternativeName>
</protein>
<evidence type="ECO:0000256" key="6">
    <source>
        <dbReference type="ARBA" id="ARBA00022529"/>
    </source>
</evidence>
<dbReference type="InterPro" id="IPR002053">
    <property type="entry name" value="Glyco_hydro_25"/>
</dbReference>
<keyword evidence="14" id="KW-0732">Signal</keyword>
<comment type="catalytic activity">
    <reaction evidence="1">
        <text>Hydrolysis of (1-&gt;4)-beta-linkages between N-acetylmuramic acid and N-acetyl-D-glucosamine residues in a peptidoglycan and between N-acetyl-D-glucosamine residues in chitodextrins.</text>
        <dbReference type="EC" id="3.2.1.17"/>
    </reaction>
</comment>
<keyword evidence="16" id="KW-1185">Reference proteome</keyword>
<dbReference type="PROSITE" id="PS51904">
    <property type="entry name" value="GLYCOSYL_HYDROL_F25_2"/>
    <property type="match status" value="1"/>
</dbReference>
<dbReference type="GO" id="GO:0042742">
    <property type="term" value="P:defense response to bacterium"/>
    <property type="evidence" value="ECO:0007669"/>
    <property type="project" value="UniProtKB-KW"/>
</dbReference>
<dbReference type="GO" id="GO:0003796">
    <property type="term" value="F:lysozyme activity"/>
    <property type="evidence" value="ECO:0007669"/>
    <property type="project" value="UniProtKB-EC"/>
</dbReference>
<dbReference type="InterPro" id="IPR017853">
    <property type="entry name" value="GH"/>
</dbReference>
<keyword evidence="7" id="KW-0081">Bacteriolytic enzyme</keyword>
<accession>A0A1L9T945</accession>
<dbReference type="STRING" id="1036612.A0A1L9T945"/>
<proteinExistence type="inferred from homology"/>
<comment type="subcellular location">
    <subcellularLocation>
        <location evidence="2">Secreted</location>
    </subcellularLocation>
</comment>
<dbReference type="GO" id="GO:0016052">
    <property type="term" value="P:carbohydrate catabolic process"/>
    <property type="evidence" value="ECO:0007669"/>
    <property type="project" value="TreeGrafter"/>
</dbReference>
<dbReference type="GO" id="GO:0031640">
    <property type="term" value="P:killing of cells of another organism"/>
    <property type="evidence" value="ECO:0007669"/>
    <property type="project" value="UniProtKB-KW"/>
</dbReference>
<evidence type="ECO:0000256" key="4">
    <source>
        <dbReference type="ARBA" id="ARBA00012732"/>
    </source>
</evidence>
<evidence type="ECO:0000256" key="10">
    <source>
        <dbReference type="ARBA" id="ARBA00023295"/>
    </source>
</evidence>
<dbReference type="GO" id="GO:0009253">
    <property type="term" value="P:peptidoglycan catabolic process"/>
    <property type="evidence" value="ECO:0007669"/>
    <property type="project" value="InterPro"/>
</dbReference>
<dbReference type="GO" id="GO:0016998">
    <property type="term" value="P:cell wall macromolecule catabolic process"/>
    <property type="evidence" value="ECO:0007669"/>
    <property type="project" value="InterPro"/>
</dbReference>
<dbReference type="FunFam" id="3.20.20.80:FF:000060">
    <property type="entry name" value="Lysozyme M1"/>
    <property type="match status" value="1"/>
</dbReference>
<dbReference type="SUPFAM" id="SSF51445">
    <property type="entry name" value="(Trans)glycosidases"/>
    <property type="match status" value="1"/>
</dbReference>
<dbReference type="Gene3D" id="3.20.20.80">
    <property type="entry name" value="Glycosidases"/>
    <property type="match status" value="1"/>
</dbReference>
<dbReference type="PANTHER" id="PTHR34135">
    <property type="entry name" value="LYSOZYME"/>
    <property type="match status" value="1"/>
</dbReference>
<evidence type="ECO:0000256" key="7">
    <source>
        <dbReference type="ARBA" id="ARBA00022638"/>
    </source>
</evidence>
<dbReference type="Pfam" id="PF01183">
    <property type="entry name" value="Glyco_hydro_25"/>
    <property type="match status" value="1"/>
</dbReference>
<dbReference type="PANTHER" id="PTHR34135:SF4">
    <property type="entry name" value="GLYCOSYL HYDROLASE, PUTATIVE (AFU_ORTHOLOGUE AFUA_4G14420)-RELATED"/>
    <property type="match status" value="1"/>
</dbReference>
<dbReference type="OrthoDB" id="6590422at2759"/>
<dbReference type="Proteomes" id="UP000184356">
    <property type="component" value="Unassembled WGS sequence"/>
</dbReference>
<organism evidence="15 16">
    <name type="scientific">Aspergillus sydowii CBS 593.65</name>
    <dbReference type="NCBI Taxonomy" id="1036612"/>
    <lineage>
        <taxon>Eukaryota</taxon>
        <taxon>Fungi</taxon>
        <taxon>Dikarya</taxon>
        <taxon>Ascomycota</taxon>
        <taxon>Pezizomycotina</taxon>
        <taxon>Eurotiomycetes</taxon>
        <taxon>Eurotiomycetidae</taxon>
        <taxon>Eurotiales</taxon>
        <taxon>Aspergillaceae</taxon>
        <taxon>Aspergillus</taxon>
        <taxon>Aspergillus subgen. Nidulantes</taxon>
    </lineage>
</organism>
<keyword evidence="5" id="KW-0964">Secreted</keyword>
<evidence type="ECO:0000256" key="2">
    <source>
        <dbReference type="ARBA" id="ARBA00004613"/>
    </source>
</evidence>
<dbReference type="GO" id="GO:0005576">
    <property type="term" value="C:extracellular region"/>
    <property type="evidence" value="ECO:0007669"/>
    <property type="project" value="UniProtKB-SubCell"/>
</dbReference>
<evidence type="ECO:0000256" key="8">
    <source>
        <dbReference type="ARBA" id="ARBA00022801"/>
    </source>
</evidence>
<evidence type="ECO:0000313" key="15">
    <source>
        <dbReference type="EMBL" id="OJJ55944.1"/>
    </source>
</evidence>
<feature type="signal peptide" evidence="14">
    <location>
        <begin position="1"/>
        <end position="19"/>
    </location>
</feature>
<comment type="similarity">
    <text evidence="3">Belongs to the glycosyl hydrolase 25 family.</text>
</comment>
<dbReference type="InterPro" id="IPR018077">
    <property type="entry name" value="Glyco_hydro_fam25_subgr"/>
</dbReference>
<dbReference type="RefSeq" id="XP_040699750.1">
    <property type="nucleotide sequence ID" value="XM_040847587.1"/>
</dbReference>
<evidence type="ECO:0000256" key="5">
    <source>
        <dbReference type="ARBA" id="ARBA00022525"/>
    </source>
</evidence>
<evidence type="ECO:0000256" key="14">
    <source>
        <dbReference type="SAM" id="SignalP"/>
    </source>
</evidence>
<feature type="chain" id="PRO_5012724909" description="N,O-diacetylmuramidase" evidence="14">
    <location>
        <begin position="20"/>
        <end position="238"/>
    </location>
</feature>
<keyword evidence="9" id="KW-1015">Disulfide bond</keyword>
<evidence type="ECO:0000256" key="12">
    <source>
        <dbReference type="ARBA" id="ARBA00073159"/>
    </source>
</evidence>
<gene>
    <name evidence="15" type="ORF">ASPSYDRAFT_48216</name>
</gene>
<evidence type="ECO:0000256" key="3">
    <source>
        <dbReference type="ARBA" id="ARBA00010646"/>
    </source>
</evidence>
<dbReference type="EMBL" id="KV878591">
    <property type="protein sequence ID" value="OJJ55944.1"/>
    <property type="molecule type" value="Genomic_DNA"/>
</dbReference>
<dbReference type="VEuPathDB" id="FungiDB:ASPSYDRAFT_48216"/>
<evidence type="ECO:0000313" key="16">
    <source>
        <dbReference type="Proteomes" id="UP000184356"/>
    </source>
</evidence>
<sequence length="238" mass="26038">MQFAKLWWLFSALPSLAFRASPLPVNGTRGIDLFEIHLPVNWDNAVANGVEFVFVKATEGTSYKNPRYRTQTQTALTNAPGIFHGAIHFATAASSSGADQATFFLNNGGNWTADGQTLPGVLEMEGNIAGKLCHGMEPGEITDWMADFSNTYREATGRPPMLFLSAKWWAQCAGNDTSFGAEHPLWLANWAEEMGELPVGWDEAMFWQYAAMSGNGGEGDVFLGSRDELKKFALGCKL</sequence>